<dbReference type="InterPro" id="IPR005797">
    <property type="entry name" value="Cyt_b/b6_N"/>
</dbReference>
<dbReference type="GO" id="GO:0005743">
    <property type="term" value="C:mitochondrial inner membrane"/>
    <property type="evidence" value="ECO:0007669"/>
    <property type="project" value="UniProtKB-SubCell"/>
</dbReference>
<keyword evidence="10" id="KW-0999">Mitochondrion inner membrane</keyword>
<dbReference type="InterPro" id="IPR016174">
    <property type="entry name" value="Di-haem_cyt_TM"/>
</dbReference>
<dbReference type="CTD" id="4519"/>
<dbReference type="GO" id="GO:0045275">
    <property type="term" value="C:respiratory chain complex III"/>
    <property type="evidence" value="ECO:0007669"/>
    <property type="project" value="InterPro"/>
</dbReference>
<dbReference type="Pfam" id="PF00032">
    <property type="entry name" value="Cytochrom_B_C"/>
    <property type="match status" value="1"/>
</dbReference>
<dbReference type="InterPro" id="IPR036150">
    <property type="entry name" value="Cyt_b/b6_C_sf"/>
</dbReference>
<dbReference type="Pfam" id="PF00033">
    <property type="entry name" value="Cytochrome_B"/>
    <property type="match status" value="1"/>
</dbReference>
<evidence type="ECO:0000256" key="12">
    <source>
        <dbReference type="ARBA" id="ARBA00022989"/>
    </source>
</evidence>
<name>Q1G7J1_9SAUR</name>
<sequence length="373" mass="42298">MTQHKTNQDNTMNLPSPTNISIQWNFGSLLGMFLAIQMISGTLLAINFTASTSTAFDSLMHILRDVNYGWLLQNTHAYGASMFFICMYIHIARGIYYGSYFLKKTWYIGITMLLLTMMTAFMGYVLPWGQMSFWAATVITSMLSTVPYIGLPIIQWVWGGFSVENPTLTRFFTLHVIIPFLIFGLMMIHLALLHETGSNNPTGLASKYDMVPFHPYFTYKDILGASMALMVLSIIVLITPNLFAEPENFRQATALTTPSHIKPEWYFLFAYTILRSTPSKLGGTLALLSSILILLILPLTHMSKQRTMAWRPVSQVMFWTMVSNIMVLTWVGAQPVRYPLIQLGQIASLLYFLMLIVILPVISSTEDKILYKK</sequence>
<dbReference type="GO" id="GO:0046872">
    <property type="term" value="F:metal ion binding"/>
    <property type="evidence" value="ECO:0007669"/>
    <property type="project" value="UniProtKB-UniRule"/>
</dbReference>
<keyword evidence="15 19" id="KW-0496">Mitochondrion</keyword>
<dbReference type="InterPro" id="IPR048260">
    <property type="entry name" value="Cytochrome_b_C_euk/bac"/>
</dbReference>
<keyword evidence="12 19" id="KW-1133">Transmembrane helix</keyword>
<feature type="transmembrane region" description="Helical" evidence="19">
    <location>
        <begin position="312"/>
        <end position="331"/>
    </location>
</feature>
<keyword evidence="9 18" id="KW-0479">Metal-binding</keyword>
<feature type="transmembrane region" description="Helical" evidence="19">
    <location>
        <begin position="105"/>
        <end position="126"/>
    </location>
</feature>
<evidence type="ECO:0000313" key="22">
    <source>
        <dbReference type="EMBL" id="AAY57830.1"/>
    </source>
</evidence>
<comment type="subcellular location">
    <subcellularLocation>
        <location evidence="2">Mitochondrion inner membrane</location>
        <topology evidence="2">Multi-pass membrane protein</topology>
    </subcellularLocation>
</comment>
<evidence type="ECO:0000256" key="18">
    <source>
        <dbReference type="PIRSR" id="PIRSR038885-2"/>
    </source>
</evidence>
<feature type="domain" description="Cytochrome b/b6 C-terminal region profile" evidence="21">
    <location>
        <begin position="203"/>
        <end position="373"/>
    </location>
</feature>
<evidence type="ECO:0000256" key="9">
    <source>
        <dbReference type="ARBA" id="ARBA00022723"/>
    </source>
</evidence>
<evidence type="ECO:0000256" key="3">
    <source>
        <dbReference type="ARBA" id="ARBA00011660"/>
    </source>
</evidence>
<evidence type="ECO:0000256" key="5">
    <source>
        <dbReference type="ARBA" id="ARBA00022448"/>
    </source>
</evidence>
<dbReference type="CDD" id="cd00290">
    <property type="entry name" value="cytochrome_b_C"/>
    <property type="match status" value="1"/>
</dbReference>
<evidence type="ECO:0000256" key="15">
    <source>
        <dbReference type="ARBA" id="ARBA00023128"/>
    </source>
</evidence>
<evidence type="ECO:0000256" key="7">
    <source>
        <dbReference type="ARBA" id="ARBA00022660"/>
    </source>
</evidence>
<gene>
    <name evidence="22" type="primary">CYTB</name>
</gene>
<evidence type="ECO:0000256" key="11">
    <source>
        <dbReference type="ARBA" id="ARBA00022982"/>
    </source>
</evidence>
<feature type="transmembrane region" description="Helical" evidence="19">
    <location>
        <begin position="77"/>
        <end position="99"/>
    </location>
</feature>
<dbReference type="PROSITE" id="PS51003">
    <property type="entry name" value="CYTB_CTER"/>
    <property type="match status" value="1"/>
</dbReference>
<comment type="function">
    <text evidence="1 19">Component of the ubiquinol-cytochrome c reductase complex (complex III or cytochrome b-c1 complex) that is part of the mitochondrial respiratory chain. The b-c1 complex mediates electron transfer from ubiquinol to cytochrome c. Contributes to the generation of a proton gradient across the mitochondrial membrane that is then used for ATP synthesis.</text>
</comment>
<feature type="transmembrane region" description="Helical" evidence="19">
    <location>
        <begin position="133"/>
        <end position="158"/>
    </location>
</feature>
<keyword evidence="7 19" id="KW-0679">Respiratory chain</keyword>
<evidence type="ECO:0000256" key="14">
    <source>
        <dbReference type="ARBA" id="ARBA00023075"/>
    </source>
</evidence>
<dbReference type="PANTHER" id="PTHR19271:SF16">
    <property type="entry name" value="CYTOCHROME B"/>
    <property type="match status" value="1"/>
</dbReference>
<comment type="subunit">
    <text evidence="3">The cytochrome bc1 complex contains 3 respiratory subunits (MT-CYB, CYC1 and UQCRFS1), 2 core proteins (UQCRC1 and UQCRC2) and probably 6 low-molecular weight proteins.</text>
</comment>
<dbReference type="InterPro" id="IPR030689">
    <property type="entry name" value="Cytochrome_b"/>
</dbReference>
<organism evidence="22">
    <name type="scientific">Xenagama taylori</name>
    <dbReference type="NCBI Taxonomy" id="330728"/>
    <lineage>
        <taxon>Eukaryota</taxon>
        <taxon>Metazoa</taxon>
        <taxon>Chordata</taxon>
        <taxon>Craniata</taxon>
        <taxon>Vertebrata</taxon>
        <taxon>Euteleostomi</taxon>
        <taxon>Lepidosauria</taxon>
        <taxon>Squamata</taxon>
        <taxon>Bifurcata</taxon>
        <taxon>Unidentata</taxon>
        <taxon>Episquamata</taxon>
        <taxon>Toxicofera</taxon>
        <taxon>Iguania</taxon>
        <taxon>Acrodonta</taxon>
        <taxon>Agamidae</taxon>
        <taxon>Agaminae</taxon>
        <taxon>Xenagama</taxon>
    </lineage>
</organism>
<evidence type="ECO:0000256" key="8">
    <source>
        <dbReference type="ARBA" id="ARBA00022692"/>
    </source>
</evidence>
<evidence type="ECO:0000256" key="10">
    <source>
        <dbReference type="ARBA" id="ARBA00022792"/>
    </source>
</evidence>
<dbReference type="InterPro" id="IPR027387">
    <property type="entry name" value="Cytb/b6-like_sf"/>
</dbReference>
<dbReference type="PANTHER" id="PTHR19271">
    <property type="entry name" value="CYTOCHROME B"/>
    <property type="match status" value="1"/>
</dbReference>
<evidence type="ECO:0000256" key="2">
    <source>
        <dbReference type="ARBA" id="ARBA00004448"/>
    </source>
</evidence>
<reference evidence="22" key="1">
    <citation type="journal article" date="2006" name="Mol. Phylogenet. Evol.">
        <title>The complete mitochondrial genome of an agamid lizard from the Afro-Asian subfamily agaminae and the phylogenetic position of Bufoniceps and Xenagama.</title>
        <authorList>
            <person name="Macey J.R."/>
            <person name="Schulte J.A. 2nd"/>
            <person name="Fong J.J."/>
            <person name="Das I."/>
            <person name="Papenfuss T.J."/>
        </authorList>
    </citation>
    <scope>NUCLEOTIDE SEQUENCE</scope>
</reference>
<keyword evidence="11 19" id="KW-0249">Electron transport</keyword>
<dbReference type="AlphaFoldDB" id="Q1G7J1"/>
<accession>Q1G7J1</accession>
<keyword evidence="14" id="KW-0830">Ubiquinone</keyword>
<dbReference type="InterPro" id="IPR048259">
    <property type="entry name" value="Cytochrome_b_N_euk/bac"/>
</dbReference>
<evidence type="ECO:0000256" key="1">
    <source>
        <dbReference type="ARBA" id="ARBA00002566"/>
    </source>
</evidence>
<dbReference type="SUPFAM" id="SSF81648">
    <property type="entry name" value="a domain/subunit of cytochrome bc1 complex (Ubiquinol-cytochrome c reductase)"/>
    <property type="match status" value="1"/>
</dbReference>
<comment type="cofactor">
    <cofactor evidence="18">
        <name>heme</name>
        <dbReference type="ChEBI" id="CHEBI:30413"/>
    </cofactor>
    <text evidence="18">Binds 2 heme groups non-covalently.</text>
</comment>
<evidence type="ECO:0000256" key="13">
    <source>
        <dbReference type="ARBA" id="ARBA00023004"/>
    </source>
</evidence>
<dbReference type="GeneID" id="4097679"/>
<evidence type="ECO:0000256" key="19">
    <source>
        <dbReference type="RuleBase" id="RU362117"/>
    </source>
</evidence>
<feature type="binding site" evidence="17">
    <location>
        <position position="194"/>
    </location>
    <ligand>
        <name>a ubiquinone</name>
        <dbReference type="ChEBI" id="CHEBI:16389"/>
    </ligand>
</feature>
<evidence type="ECO:0000256" key="17">
    <source>
        <dbReference type="PIRSR" id="PIRSR038885-1"/>
    </source>
</evidence>
<feature type="transmembrane region" description="Helical" evidence="19">
    <location>
        <begin position="222"/>
        <end position="243"/>
    </location>
</feature>
<evidence type="ECO:0000256" key="6">
    <source>
        <dbReference type="ARBA" id="ARBA00022617"/>
    </source>
</evidence>
<dbReference type="GO" id="GO:0016491">
    <property type="term" value="F:oxidoreductase activity"/>
    <property type="evidence" value="ECO:0007669"/>
    <property type="project" value="UniProtKB-UniRule"/>
</dbReference>
<feature type="domain" description="Cytochrome b/b6 N-terminal region profile" evidence="20">
    <location>
        <begin position="1"/>
        <end position="202"/>
    </location>
</feature>
<geneLocation type="mitochondrion" evidence="22"/>
<feature type="binding site" description="axial binding residue" evidence="18">
    <location>
        <position position="175"/>
    </location>
    <ligand>
        <name>heme b</name>
        <dbReference type="ChEBI" id="CHEBI:60344"/>
        <label>b562</label>
    </ligand>
    <ligandPart>
        <name>Fe</name>
        <dbReference type="ChEBI" id="CHEBI:18248"/>
    </ligandPart>
</feature>
<dbReference type="Gene3D" id="1.20.810.10">
    <property type="entry name" value="Cytochrome Bc1 Complex, Chain C"/>
    <property type="match status" value="1"/>
</dbReference>
<protein>
    <recommendedName>
        <fullName evidence="4 19">Cytochrome b</fullName>
    </recommendedName>
</protein>
<dbReference type="InterPro" id="IPR005798">
    <property type="entry name" value="Cyt_b/b6_C"/>
</dbReference>
<feature type="binding site" description="axial binding residue" evidence="18">
    <location>
        <position position="76"/>
    </location>
    <ligand>
        <name>heme b</name>
        <dbReference type="ChEBI" id="CHEBI:60344"/>
        <label>b562</label>
    </ligand>
    <ligandPart>
        <name>Fe</name>
        <dbReference type="ChEBI" id="CHEBI:18248"/>
    </ligandPart>
</feature>
<dbReference type="GO" id="GO:0006122">
    <property type="term" value="P:mitochondrial electron transport, ubiquinol to cytochrome c"/>
    <property type="evidence" value="ECO:0007669"/>
    <property type="project" value="TreeGrafter"/>
</dbReference>
<evidence type="ECO:0000256" key="4">
    <source>
        <dbReference type="ARBA" id="ARBA00013531"/>
    </source>
</evidence>
<comment type="cofactor">
    <cofactor evidence="19">
        <name>heme b</name>
        <dbReference type="ChEBI" id="CHEBI:60344"/>
    </cofactor>
    <text evidence="19">Binds 2 heme groups non-covalently.</text>
</comment>
<keyword evidence="5 19" id="KW-0813">Transport</keyword>
<keyword evidence="6 18" id="KW-0349">Heme</keyword>
<keyword evidence="16 19" id="KW-0472">Membrane</keyword>
<evidence type="ECO:0000259" key="21">
    <source>
        <dbReference type="PROSITE" id="PS51003"/>
    </source>
</evidence>
<feature type="binding site" description="axial binding residue" evidence="18">
    <location>
        <position position="189"/>
    </location>
    <ligand>
        <name>heme b</name>
        <dbReference type="ChEBI" id="CHEBI:60344"/>
        <label>b566</label>
    </ligand>
    <ligandPart>
        <name>Fe</name>
        <dbReference type="ChEBI" id="CHEBI:18248"/>
    </ligandPart>
</feature>
<keyword evidence="8 19" id="KW-0812">Transmembrane</keyword>
<proteinExistence type="inferred from homology"/>
<dbReference type="GO" id="GO:0008121">
    <property type="term" value="F:quinol-cytochrome-c reductase activity"/>
    <property type="evidence" value="ECO:0007669"/>
    <property type="project" value="InterPro"/>
</dbReference>
<keyword evidence="13 18" id="KW-0408">Iron</keyword>
<dbReference type="EMBL" id="DQ008215">
    <property type="protein sequence ID" value="AAY57830.1"/>
    <property type="molecule type" value="Genomic_DNA"/>
</dbReference>
<dbReference type="PROSITE" id="PS51002">
    <property type="entry name" value="CYTB_NTER"/>
    <property type="match status" value="1"/>
</dbReference>
<evidence type="ECO:0000256" key="16">
    <source>
        <dbReference type="ARBA" id="ARBA00023136"/>
    </source>
</evidence>
<evidence type="ECO:0000259" key="20">
    <source>
        <dbReference type="PROSITE" id="PS51002"/>
    </source>
</evidence>
<feature type="transmembrane region" description="Helical" evidence="19">
    <location>
        <begin position="281"/>
        <end position="300"/>
    </location>
</feature>
<feature type="transmembrane region" description="Helical" evidence="19">
    <location>
        <begin position="170"/>
        <end position="193"/>
    </location>
</feature>
<feature type="transmembrane region" description="Helical" evidence="19">
    <location>
        <begin position="29"/>
        <end position="56"/>
    </location>
</feature>
<feature type="binding site" description="axial binding residue" evidence="18">
    <location>
        <position position="90"/>
    </location>
    <ligand>
        <name>heme b</name>
        <dbReference type="ChEBI" id="CHEBI:60344"/>
        <label>b566</label>
    </ligand>
    <ligandPart>
        <name>Fe</name>
        <dbReference type="ChEBI" id="CHEBI:18248"/>
    </ligandPart>
</feature>
<comment type="similarity">
    <text evidence="19">Belongs to the cytochrome b family.</text>
</comment>
<feature type="transmembrane region" description="Helical" evidence="19">
    <location>
        <begin position="343"/>
        <end position="363"/>
    </location>
</feature>
<dbReference type="CDD" id="cd00284">
    <property type="entry name" value="Cytochrome_b_N"/>
    <property type="match status" value="1"/>
</dbReference>
<dbReference type="PIRSF" id="PIRSF038885">
    <property type="entry name" value="COB"/>
    <property type="match status" value="1"/>
</dbReference>
<dbReference type="SUPFAM" id="SSF81342">
    <property type="entry name" value="Transmembrane di-heme cytochromes"/>
    <property type="match status" value="1"/>
</dbReference>
<dbReference type="RefSeq" id="YP_626419.1">
    <property type="nucleotide sequence ID" value="NC_008065.1"/>
</dbReference>